<name>A0A821Y1L8_9NEOP</name>
<proteinExistence type="predicted"/>
<evidence type="ECO:0000256" key="1">
    <source>
        <dbReference type="SAM" id="MobiDB-lite"/>
    </source>
</evidence>
<accession>A0A821Y1L8</accession>
<dbReference type="AlphaFoldDB" id="A0A821Y1L8"/>
<keyword evidence="3" id="KW-1185">Reference proteome</keyword>
<comment type="caution">
    <text evidence="2">The sequence shown here is derived from an EMBL/GenBank/DDBJ whole genome shotgun (WGS) entry which is preliminary data.</text>
</comment>
<evidence type="ECO:0000313" key="2">
    <source>
        <dbReference type="EMBL" id="CAF4953184.1"/>
    </source>
</evidence>
<sequence>MAGDRQILRLTAHDYLYGSKLAYPVSYRNRPSWFDQKAEGLRDVGRGQGEIVPKIQYPRDAQQGRLCCVVFRPSIRDAAAVQMSRYLRPARTHPFPLHDAAPAPPHSLLSSTYR</sequence>
<dbReference type="Proteomes" id="UP000663880">
    <property type="component" value="Unassembled WGS sequence"/>
</dbReference>
<feature type="region of interest" description="Disordered" evidence="1">
    <location>
        <begin position="94"/>
        <end position="114"/>
    </location>
</feature>
<reference evidence="2" key="1">
    <citation type="submission" date="2021-02" db="EMBL/GenBank/DDBJ databases">
        <authorList>
            <person name="Steward A R."/>
        </authorList>
    </citation>
    <scope>NUCLEOTIDE SEQUENCE</scope>
</reference>
<protein>
    <submittedName>
        <fullName evidence="2">Uncharacterized protein</fullName>
    </submittedName>
</protein>
<gene>
    <name evidence="2" type="ORF">PMACD_LOCUS15902</name>
</gene>
<evidence type="ECO:0000313" key="3">
    <source>
        <dbReference type="Proteomes" id="UP000663880"/>
    </source>
</evidence>
<dbReference type="EMBL" id="CAJOBZ010000075">
    <property type="protein sequence ID" value="CAF4953184.1"/>
    <property type="molecule type" value="Genomic_DNA"/>
</dbReference>
<organism evidence="2 3">
    <name type="scientific">Pieris macdunnoughi</name>
    <dbReference type="NCBI Taxonomy" id="345717"/>
    <lineage>
        <taxon>Eukaryota</taxon>
        <taxon>Metazoa</taxon>
        <taxon>Ecdysozoa</taxon>
        <taxon>Arthropoda</taxon>
        <taxon>Hexapoda</taxon>
        <taxon>Insecta</taxon>
        <taxon>Pterygota</taxon>
        <taxon>Neoptera</taxon>
        <taxon>Endopterygota</taxon>
        <taxon>Lepidoptera</taxon>
        <taxon>Glossata</taxon>
        <taxon>Ditrysia</taxon>
        <taxon>Papilionoidea</taxon>
        <taxon>Pieridae</taxon>
        <taxon>Pierinae</taxon>
        <taxon>Pieris</taxon>
    </lineage>
</organism>